<organism evidence="5">
    <name type="scientific">hydrocarbon metagenome</name>
    <dbReference type="NCBI Taxonomy" id="938273"/>
    <lineage>
        <taxon>unclassified sequences</taxon>
        <taxon>metagenomes</taxon>
        <taxon>ecological metagenomes</taxon>
    </lineage>
</organism>
<dbReference type="PIRSF" id="PIRSF003073">
    <property type="entry name" value="DNAC_TnpB_IstB"/>
    <property type="match status" value="1"/>
</dbReference>
<dbReference type="SMART" id="SM00382">
    <property type="entry name" value="AAA"/>
    <property type="match status" value="1"/>
</dbReference>
<dbReference type="CDD" id="cd00009">
    <property type="entry name" value="AAA"/>
    <property type="match status" value="1"/>
</dbReference>
<proteinExistence type="inferred from homology"/>
<dbReference type="PANTHER" id="PTHR30050">
    <property type="entry name" value="CHROMOSOMAL REPLICATION INITIATOR PROTEIN DNAA"/>
    <property type="match status" value="1"/>
</dbReference>
<dbReference type="SUPFAM" id="SSF52540">
    <property type="entry name" value="P-loop containing nucleoside triphosphate hydrolases"/>
    <property type="match status" value="1"/>
</dbReference>
<feature type="domain" description="AAA+ ATPase" evidence="4">
    <location>
        <begin position="101"/>
        <end position="234"/>
    </location>
</feature>
<dbReference type="PANTHER" id="PTHR30050:SF4">
    <property type="entry name" value="ATP-BINDING PROTEIN RV3427C IN INSERTION SEQUENCE-RELATED"/>
    <property type="match status" value="1"/>
</dbReference>
<dbReference type="InterPro" id="IPR028350">
    <property type="entry name" value="DNAC/IstB-like"/>
</dbReference>
<comment type="similarity">
    <text evidence="1">Belongs to the IS21/IS1162 putative ATP-binding protein family.</text>
</comment>
<name>A0A0W8FG13_9ZZZZ</name>
<evidence type="ECO:0000259" key="4">
    <source>
        <dbReference type="SMART" id="SM00382"/>
    </source>
</evidence>
<evidence type="ECO:0000313" key="5">
    <source>
        <dbReference type="EMBL" id="KUG19823.1"/>
    </source>
</evidence>
<dbReference type="NCBIfam" id="NF038214">
    <property type="entry name" value="IS21_help_AAA"/>
    <property type="match status" value="1"/>
</dbReference>
<dbReference type="Gene3D" id="3.40.50.300">
    <property type="entry name" value="P-loop containing nucleotide triphosphate hydrolases"/>
    <property type="match status" value="1"/>
</dbReference>
<sequence length="265" mass="30287">MTTLLLERVHQLLTGMKLMTMDALLEPTLERAMKESLSPLETIGYLAEQEWNGRVSTTIRTRTKNAGFPLLKRIDEFDFAFQPSVDRTVIKDLATLRFVDNAENVVFLGPPGVGKTHLAIGLGVAAIEQNIPVLFINASVLIEQLKEAYQTGQLDRYLKKLTRPGILIIDEIGYLPFDAQAAYCFFQLISRRYEDRSTIFTSNKTFADWGEIFQDRVIAAALLDRILHRCTTVNIRGESYRMKDRKKHALWTNLEKSAEMRFPNE</sequence>
<dbReference type="GO" id="GO:0005524">
    <property type="term" value="F:ATP binding"/>
    <property type="evidence" value="ECO:0007669"/>
    <property type="project" value="UniProtKB-KW"/>
</dbReference>
<comment type="caution">
    <text evidence="5">The sequence shown here is derived from an EMBL/GenBank/DDBJ whole genome shotgun (WGS) entry which is preliminary data.</text>
</comment>
<dbReference type="InterPro" id="IPR002611">
    <property type="entry name" value="IstB_ATP-bd"/>
</dbReference>
<keyword evidence="3" id="KW-0067">ATP-binding</keyword>
<dbReference type="Pfam" id="PF01695">
    <property type="entry name" value="IstB_IS21"/>
    <property type="match status" value="1"/>
</dbReference>
<keyword evidence="2" id="KW-0547">Nucleotide-binding</keyword>
<reference evidence="5" key="1">
    <citation type="journal article" date="2015" name="Proc. Natl. Acad. Sci. U.S.A.">
        <title>Networks of energetic and metabolic interactions define dynamics in microbial communities.</title>
        <authorList>
            <person name="Embree M."/>
            <person name="Liu J.K."/>
            <person name="Al-Bassam M.M."/>
            <person name="Zengler K."/>
        </authorList>
    </citation>
    <scope>NUCLEOTIDE SEQUENCE</scope>
</reference>
<evidence type="ECO:0000256" key="3">
    <source>
        <dbReference type="ARBA" id="ARBA00022840"/>
    </source>
</evidence>
<dbReference type="InterPro" id="IPR003593">
    <property type="entry name" value="AAA+_ATPase"/>
</dbReference>
<dbReference type="InterPro" id="IPR027417">
    <property type="entry name" value="P-loop_NTPase"/>
</dbReference>
<dbReference type="EMBL" id="LNQE01001254">
    <property type="protein sequence ID" value="KUG19823.1"/>
    <property type="molecule type" value="Genomic_DNA"/>
</dbReference>
<evidence type="ECO:0000256" key="1">
    <source>
        <dbReference type="ARBA" id="ARBA00008059"/>
    </source>
</evidence>
<gene>
    <name evidence="5" type="ORF">ASZ90_010457</name>
</gene>
<evidence type="ECO:0000256" key="2">
    <source>
        <dbReference type="ARBA" id="ARBA00022741"/>
    </source>
</evidence>
<dbReference type="InterPro" id="IPR047661">
    <property type="entry name" value="IstB"/>
</dbReference>
<protein>
    <submittedName>
        <fullName evidence="5">Mobile element protein</fullName>
    </submittedName>
</protein>
<accession>A0A0W8FG13</accession>
<dbReference type="AlphaFoldDB" id="A0A0W8FG13"/>
<dbReference type="GO" id="GO:0006260">
    <property type="term" value="P:DNA replication"/>
    <property type="evidence" value="ECO:0007669"/>
    <property type="project" value="TreeGrafter"/>
</dbReference>